<sequence>MGLLMIILMCACFSEVAVARKYLKPIFPVPPPCTGAGCLPMPTTPYNRGCSPSQRCRATPPPNGQKYNLLNNTIAE</sequence>
<protein>
    <recommendedName>
        <fullName evidence="4">Bifunctional inhibitor/plant lipid transfer protein/seed storage helical domain-containing protein</fullName>
    </recommendedName>
</protein>
<gene>
    <name evidence="2" type="ORF">DM860_006996</name>
</gene>
<reference evidence="2 3" key="1">
    <citation type="submission" date="2018-06" db="EMBL/GenBank/DDBJ databases">
        <title>The Genome of Cuscuta australis (Dodder) Provides Insight into the Evolution of Plant Parasitism.</title>
        <authorList>
            <person name="Liu H."/>
        </authorList>
    </citation>
    <scope>NUCLEOTIDE SEQUENCE [LARGE SCALE GENOMIC DNA]</scope>
    <source>
        <strain evidence="3">cv. Yunnan</strain>
        <tissue evidence="2">Vines</tissue>
    </source>
</reference>
<dbReference type="Proteomes" id="UP000249390">
    <property type="component" value="Unassembled WGS sequence"/>
</dbReference>
<evidence type="ECO:0000313" key="3">
    <source>
        <dbReference type="Proteomes" id="UP000249390"/>
    </source>
</evidence>
<dbReference type="EMBL" id="NQVE01000027">
    <property type="protein sequence ID" value="RAL53324.1"/>
    <property type="molecule type" value="Genomic_DNA"/>
</dbReference>
<evidence type="ECO:0000256" key="1">
    <source>
        <dbReference type="SAM" id="SignalP"/>
    </source>
</evidence>
<evidence type="ECO:0000313" key="2">
    <source>
        <dbReference type="EMBL" id="RAL53324.1"/>
    </source>
</evidence>
<organism evidence="2 3">
    <name type="scientific">Cuscuta australis</name>
    <dbReference type="NCBI Taxonomy" id="267555"/>
    <lineage>
        <taxon>Eukaryota</taxon>
        <taxon>Viridiplantae</taxon>
        <taxon>Streptophyta</taxon>
        <taxon>Embryophyta</taxon>
        <taxon>Tracheophyta</taxon>
        <taxon>Spermatophyta</taxon>
        <taxon>Magnoliopsida</taxon>
        <taxon>eudicotyledons</taxon>
        <taxon>Gunneridae</taxon>
        <taxon>Pentapetalae</taxon>
        <taxon>asterids</taxon>
        <taxon>lamiids</taxon>
        <taxon>Solanales</taxon>
        <taxon>Convolvulaceae</taxon>
        <taxon>Cuscuteae</taxon>
        <taxon>Cuscuta</taxon>
        <taxon>Cuscuta subgen. Grammica</taxon>
        <taxon>Cuscuta sect. Cleistogrammica</taxon>
    </lineage>
</organism>
<feature type="chain" id="PRO_5016420070" description="Bifunctional inhibitor/plant lipid transfer protein/seed storage helical domain-containing protein" evidence="1">
    <location>
        <begin position="20"/>
        <end position="76"/>
    </location>
</feature>
<evidence type="ECO:0008006" key="4">
    <source>
        <dbReference type="Google" id="ProtNLM"/>
    </source>
</evidence>
<feature type="signal peptide" evidence="1">
    <location>
        <begin position="1"/>
        <end position="19"/>
    </location>
</feature>
<accession>A0A328E5M0</accession>
<keyword evidence="1" id="KW-0732">Signal</keyword>
<comment type="caution">
    <text evidence="2">The sequence shown here is derived from an EMBL/GenBank/DDBJ whole genome shotgun (WGS) entry which is preliminary data.</text>
</comment>
<dbReference type="AlphaFoldDB" id="A0A328E5M0"/>
<name>A0A328E5M0_9ASTE</name>
<proteinExistence type="predicted"/>
<keyword evidence="3" id="KW-1185">Reference proteome</keyword>